<accession>A0AAD4S1R1</accession>
<keyword evidence="1" id="KW-0472">Membrane</keyword>
<sequence length="110" mass="11813">MDTSNNRKEDVSPATAVLLGALAPGVNAPTWFVLKMSFLTLGISFAVILGLAFTSSDITMIIHVTLLVLITGTLFFLLSSFLAETGLISVEQQMQDIGLAPKDEVEPKKM</sequence>
<gene>
    <name evidence="2" type="ORF">MKW98_024638</name>
</gene>
<evidence type="ECO:0000313" key="2">
    <source>
        <dbReference type="EMBL" id="KAI3854215.1"/>
    </source>
</evidence>
<proteinExistence type="predicted"/>
<dbReference type="EMBL" id="JAJJMB010015449">
    <property type="protein sequence ID" value="KAI3854215.1"/>
    <property type="molecule type" value="Genomic_DNA"/>
</dbReference>
<comment type="caution">
    <text evidence="2">The sequence shown here is derived from an EMBL/GenBank/DDBJ whole genome shotgun (WGS) entry which is preliminary data.</text>
</comment>
<keyword evidence="1" id="KW-1133">Transmembrane helix</keyword>
<dbReference type="AlphaFoldDB" id="A0AAD4S1R1"/>
<keyword evidence="3" id="KW-1185">Reference proteome</keyword>
<feature type="transmembrane region" description="Helical" evidence="1">
    <location>
        <begin position="32"/>
        <end position="53"/>
    </location>
</feature>
<organism evidence="2 3">
    <name type="scientific">Papaver atlanticum</name>
    <dbReference type="NCBI Taxonomy" id="357466"/>
    <lineage>
        <taxon>Eukaryota</taxon>
        <taxon>Viridiplantae</taxon>
        <taxon>Streptophyta</taxon>
        <taxon>Embryophyta</taxon>
        <taxon>Tracheophyta</taxon>
        <taxon>Spermatophyta</taxon>
        <taxon>Magnoliopsida</taxon>
        <taxon>Ranunculales</taxon>
        <taxon>Papaveraceae</taxon>
        <taxon>Papaveroideae</taxon>
        <taxon>Papaver</taxon>
    </lineage>
</organism>
<evidence type="ECO:0000256" key="1">
    <source>
        <dbReference type="SAM" id="Phobius"/>
    </source>
</evidence>
<keyword evidence="1" id="KW-0812">Transmembrane</keyword>
<protein>
    <submittedName>
        <fullName evidence="2">Uncharacterized protein</fullName>
    </submittedName>
</protein>
<feature type="transmembrane region" description="Helical" evidence="1">
    <location>
        <begin position="60"/>
        <end position="83"/>
    </location>
</feature>
<dbReference type="Proteomes" id="UP001202328">
    <property type="component" value="Unassembled WGS sequence"/>
</dbReference>
<name>A0AAD4S1R1_9MAGN</name>
<reference evidence="2" key="1">
    <citation type="submission" date="2022-04" db="EMBL/GenBank/DDBJ databases">
        <title>A functionally conserved STORR gene fusion in Papaver species that diverged 16.8 million years ago.</title>
        <authorList>
            <person name="Catania T."/>
        </authorList>
    </citation>
    <scope>NUCLEOTIDE SEQUENCE</scope>
    <source>
        <strain evidence="2">S-188037</strain>
    </source>
</reference>
<evidence type="ECO:0000313" key="3">
    <source>
        <dbReference type="Proteomes" id="UP001202328"/>
    </source>
</evidence>